<comment type="caution">
    <text evidence="16">The sequence shown here is derived from an EMBL/GenBank/DDBJ whole genome shotgun (WGS) entry which is preliminary data.</text>
</comment>
<keyword evidence="4 13" id="KW-0963">Cytoplasm</keyword>
<dbReference type="GO" id="GO:0005829">
    <property type="term" value="C:cytosol"/>
    <property type="evidence" value="ECO:0007669"/>
    <property type="project" value="TreeGrafter"/>
</dbReference>
<evidence type="ECO:0000256" key="2">
    <source>
        <dbReference type="ARBA" id="ARBA00008226"/>
    </source>
</evidence>
<evidence type="ECO:0000256" key="14">
    <source>
        <dbReference type="RuleBase" id="RU000336"/>
    </source>
</evidence>
<dbReference type="PIRSF" id="PIRSF039101">
    <property type="entry name" value="LysRS2"/>
    <property type="match status" value="1"/>
</dbReference>
<dbReference type="AlphaFoldDB" id="A0A1F4TQL4"/>
<dbReference type="FunFam" id="2.40.50.140:FF:000024">
    <property type="entry name" value="Lysine--tRNA ligase"/>
    <property type="match status" value="1"/>
</dbReference>
<keyword evidence="7 13" id="KW-0547">Nucleotide-binding</keyword>
<keyword evidence="11 13" id="KW-0030">Aminoacyl-tRNA synthetase</keyword>
<evidence type="ECO:0000256" key="12">
    <source>
        <dbReference type="ARBA" id="ARBA00048573"/>
    </source>
</evidence>
<dbReference type="Pfam" id="PF01336">
    <property type="entry name" value="tRNA_anti-codon"/>
    <property type="match status" value="1"/>
</dbReference>
<keyword evidence="5 13" id="KW-0436">Ligase</keyword>
<evidence type="ECO:0000256" key="5">
    <source>
        <dbReference type="ARBA" id="ARBA00022598"/>
    </source>
</evidence>
<evidence type="ECO:0000259" key="15">
    <source>
        <dbReference type="PROSITE" id="PS50862"/>
    </source>
</evidence>
<reference evidence="16 17" key="1">
    <citation type="journal article" date="2016" name="Nat. Commun.">
        <title>Thousands of microbial genomes shed light on interconnected biogeochemical processes in an aquifer system.</title>
        <authorList>
            <person name="Anantharaman K."/>
            <person name="Brown C.T."/>
            <person name="Hug L.A."/>
            <person name="Sharon I."/>
            <person name="Castelle C.J."/>
            <person name="Probst A.J."/>
            <person name="Thomas B.C."/>
            <person name="Singh A."/>
            <person name="Wilkins M.J."/>
            <person name="Karaoz U."/>
            <person name="Brodie E.L."/>
            <person name="Williams K.H."/>
            <person name="Hubbard S.S."/>
            <person name="Banfield J.F."/>
        </authorList>
    </citation>
    <scope>NUCLEOTIDE SEQUENCE [LARGE SCALE GENOMIC DNA]</scope>
</reference>
<dbReference type="FunFam" id="3.30.930.10:FF:000238">
    <property type="entry name" value="Lysine--tRNA ligase"/>
    <property type="match status" value="1"/>
</dbReference>
<dbReference type="Proteomes" id="UP000177309">
    <property type="component" value="Unassembled WGS sequence"/>
</dbReference>
<dbReference type="GO" id="GO:0006430">
    <property type="term" value="P:lysyl-tRNA aminoacylation"/>
    <property type="evidence" value="ECO:0007669"/>
    <property type="project" value="UniProtKB-UniRule"/>
</dbReference>
<dbReference type="Gene3D" id="2.40.50.140">
    <property type="entry name" value="Nucleic acid-binding proteins"/>
    <property type="match status" value="1"/>
</dbReference>
<dbReference type="InterPro" id="IPR004364">
    <property type="entry name" value="Aa-tRNA-synt_II"/>
</dbReference>
<dbReference type="InterPro" id="IPR002313">
    <property type="entry name" value="Lys-tRNA-ligase_II"/>
</dbReference>
<evidence type="ECO:0000256" key="3">
    <source>
        <dbReference type="ARBA" id="ARBA00011738"/>
    </source>
</evidence>
<evidence type="ECO:0000256" key="9">
    <source>
        <dbReference type="ARBA" id="ARBA00022842"/>
    </source>
</evidence>
<evidence type="ECO:0000256" key="8">
    <source>
        <dbReference type="ARBA" id="ARBA00022840"/>
    </source>
</evidence>
<comment type="subunit">
    <text evidence="3 13">Homodimer.</text>
</comment>
<dbReference type="EMBL" id="MEUI01000011">
    <property type="protein sequence ID" value="OGC34956.1"/>
    <property type="molecule type" value="Genomic_DNA"/>
</dbReference>
<dbReference type="InterPro" id="IPR044136">
    <property type="entry name" value="Lys-tRNA-ligase_II_N"/>
</dbReference>
<gene>
    <name evidence="13" type="primary">lysS</name>
    <name evidence="16" type="ORF">A2462_05105</name>
</gene>
<dbReference type="PANTHER" id="PTHR42918:SF15">
    <property type="entry name" value="LYSINE--TRNA LIGASE, CHLOROPLASTIC_MITOCHONDRIAL"/>
    <property type="match status" value="1"/>
</dbReference>
<dbReference type="InterPro" id="IPR004365">
    <property type="entry name" value="NA-bd_OB_tRNA"/>
</dbReference>
<dbReference type="NCBIfam" id="TIGR00499">
    <property type="entry name" value="lysS_bact"/>
    <property type="match status" value="1"/>
</dbReference>
<sequence length="503" mass="57105">MSEELSELLKVRRDKLDELRDKGINPFPYTYEASITAAEVLTKFKDIKEGEQAEEEVSLAGRLMTKRGHGKASFGHLQDETGRIQIYAREDVIGAKYDIYRKLDMGDIIGIKGHVFRTKTGELTVKVADFTMLCKSLHPLPEKWHGLQDKELRYRERYVDLMVNQEVKDVFVKRSKIVSLIRKFLENKGFLEVETPLLHVMQGGAAAKPFTTHHDALDMPLFLRIAPELYLKRLIVGGFEKVFELGRVFRNEGISYKHNPEFSIIEIYQAYADYNDVMKLTEDIIVTAAQEILGTLEIEYKGEKINLATPWKRITLIDALKEKGIDIAGKSEAEIRAIAKQKGVEGTEKLGVGKIINTLYDKFVEADLRQPTFIIDHPIETSPLAKKHRSKEGQVERFELIIAGMELANAFSELNDPIDQAERFKKQAELKAAGDEEAESMDEDFLRALEYGMPPTGGLGIGIDRLVMILTNQASIRDVLLFPHMKPLARSQPSEEEVKILDK</sequence>
<dbReference type="InterPro" id="IPR034762">
    <property type="entry name" value="Lys-tRNA-ligase_II_bac/euk"/>
</dbReference>
<dbReference type="CDD" id="cd00775">
    <property type="entry name" value="LysRS_core"/>
    <property type="match status" value="1"/>
</dbReference>
<dbReference type="InterPro" id="IPR018149">
    <property type="entry name" value="Lys-tRNA-synth_II_C"/>
</dbReference>
<comment type="catalytic activity">
    <reaction evidence="12 13 14">
        <text>tRNA(Lys) + L-lysine + ATP = L-lysyl-tRNA(Lys) + AMP + diphosphate</text>
        <dbReference type="Rhea" id="RHEA:20792"/>
        <dbReference type="Rhea" id="RHEA-COMP:9696"/>
        <dbReference type="Rhea" id="RHEA-COMP:9697"/>
        <dbReference type="ChEBI" id="CHEBI:30616"/>
        <dbReference type="ChEBI" id="CHEBI:32551"/>
        <dbReference type="ChEBI" id="CHEBI:33019"/>
        <dbReference type="ChEBI" id="CHEBI:78442"/>
        <dbReference type="ChEBI" id="CHEBI:78529"/>
        <dbReference type="ChEBI" id="CHEBI:456215"/>
        <dbReference type="EC" id="6.1.1.6"/>
    </reaction>
</comment>
<evidence type="ECO:0000256" key="6">
    <source>
        <dbReference type="ARBA" id="ARBA00022723"/>
    </source>
</evidence>
<dbReference type="Gene3D" id="3.30.930.10">
    <property type="entry name" value="Bira Bifunctional Protein, Domain 2"/>
    <property type="match status" value="1"/>
</dbReference>
<dbReference type="NCBIfam" id="NF001756">
    <property type="entry name" value="PRK00484.1"/>
    <property type="match status" value="1"/>
</dbReference>
<keyword evidence="9 13" id="KW-0460">Magnesium</keyword>
<keyword evidence="6 13" id="KW-0479">Metal-binding</keyword>
<dbReference type="GO" id="GO:0000287">
    <property type="term" value="F:magnesium ion binding"/>
    <property type="evidence" value="ECO:0007669"/>
    <property type="project" value="UniProtKB-UniRule"/>
</dbReference>
<comment type="similarity">
    <text evidence="2 13">Belongs to the class-II aminoacyl-tRNA synthetase family.</text>
</comment>
<name>A0A1F4TQL4_UNCSA</name>
<dbReference type="InterPro" id="IPR045864">
    <property type="entry name" value="aa-tRNA-synth_II/BPL/LPL"/>
</dbReference>
<keyword evidence="8 13" id="KW-0067">ATP-binding</keyword>
<dbReference type="HAMAP" id="MF_00252">
    <property type="entry name" value="Lys_tRNA_synth_class2"/>
    <property type="match status" value="1"/>
</dbReference>
<dbReference type="PANTHER" id="PTHR42918">
    <property type="entry name" value="LYSYL-TRNA SYNTHETASE"/>
    <property type="match status" value="1"/>
</dbReference>
<proteinExistence type="inferred from homology"/>
<organism evidence="16 17">
    <name type="scientific">candidate division WOR-1 bacterium RIFOXYC2_FULL_41_25</name>
    <dbReference type="NCBI Taxonomy" id="1802586"/>
    <lineage>
        <taxon>Bacteria</taxon>
        <taxon>Bacillati</taxon>
        <taxon>Saganbacteria</taxon>
    </lineage>
</organism>
<evidence type="ECO:0000313" key="16">
    <source>
        <dbReference type="EMBL" id="OGC34956.1"/>
    </source>
</evidence>
<dbReference type="GO" id="GO:0000049">
    <property type="term" value="F:tRNA binding"/>
    <property type="evidence" value="ECO:0007669"/>
    <property type="project" value="TreeGrafter"/>
</dbReference>
<evidence type="ECO:0000256" key="4">
    <source>
        <dbReference type="ARBA" id="ARBA00022490"/>
    </source>
</evidence>
<comment type="cofactor">
    <cofactor evidence="13 14">
        <name>Mg(2+)</name>
        <dbReference type="ChEBI" id="CHEBI:18420"/>
    </cofactor>
    <text evidence="13 14">Binds 3 Mg(2+) ions per subunit.</text>
</comment>
<dbReference type="EC" id="6.1.1.6" evidence="13"/>
<feature type="domain" description="Aminoacyl-transfer RNA synthetases class-II family profile" evidence="15">
    <location>
        <begin position="174"/>
        <end position="487"/>
    </location>
</feature>
<feature type="binding site" evidence="13">
    <location>
        <position position="406"/>
    </location>
    <ligand>
        <name>Mg(2+)</name>
        <dbReference type="ChEBI" id="CHEBI:18420"/>
        <label>1</label>
    </ligand>
</feature>
<evidence type="ECO:0000256" key="10">
    <source>
        <dbReference type="ARBA" id="ARBA00022917"/>
    </source>
</evidence>
<evidence type="ECO:0000256" key="11">
    <source>
        <dbReference type="ARBA" id="ARBA00023146"/>
    </source>
</evidence>
<feature type="binding site" evidence="13">
    <location>
        <position position="399"/>
    </location>
    <ligand>
        <name>Mg(2+)</name>
        <dbReference type="ChEBI" id="CHEBI:18420"/>
        <label>1</label>
    </ligand>
</feature>
<dbReference type="Pfam" id="PF00152">
    <property type="entry name" value="tRNA-synt_2"/>
    <property type="match status" value="1"/>
</dbReference>
<feature type="binding site" evidence="13">
    <location>
        <position position="406"/>
    </location>
    <ligand>
        <name>Mg(2+)</name>
        <dbReference type="ChEBI" id="CHEBI:18420"/>
        <label>2</label>
    </ligand>
</feature>
<dbReference type="PRINTS" id="PR00982">
    <property type="entry name" value="TRNASYNTHLYS"/>
</dbReference>
<dbReference type="PROSITE" id="PS50862">
    <property type="entry name" value="AA_TRNA_LIGASE_II"/>
    <property type="match status" value="1"/>
</dbReference>
<dbReference type="GO" id="GO:0005524">
    <property type="term" value="F:ATP binding"/>
    <property type="evidence" value="ECO:0007669"/>
    <property type="project" value="UniProtKB-UniRule"/>
</dbReference>
<evidence type="ECO:0000256" key="13">
    <source>
        <dbReference type="HAMAP-Rule" id="MF_00252"/>
    </source>
</evidence>
<dbReference type="SUPFAM" id="SSF55681">
    <property type="entry name" value="Class II aaRS and biotin synthetases"/>
    <property type="match status" value="1"/>
</dbReference>
<comment type="subcellular location">
    <subcellularLocation>
        <location evidence="1 13">Cytoplasm</location>
    </subcellularLocation>
</comment>
<evidence type="ECO:0000256" key="1">
    <source>
        <dbReference type="ARBA" id="ARBA00004496"/>
    </source>
</evidence>
<dbReference type="InterPro" id="IPR012340">
    <property type="entry name" value="NA-bd_OB-fold"/>
</dbReference>
<dbReference type="CDD" id="cd04322">
    <property type="entry name" value="LysRS_N"/>
    <property type="match status" value="1"/>
</dbReference>
<accession>A0A1F4TQL4</accession>
<keyword evidence="10 13" id="KW-0648">Protein biosynthesis</keyword>
<dbReference type="GO" id="GO:0004824">
    <property type="term" value="F:lysine-tRNA ligase activity"/>
    <property type="evidence" value="ECO:0007669"/>
    <property type="project" value="UniProtKB-UniRule"/>
</dbReference>
<evidence type="ECO:0000313" key="17">
    <source>
        <dbReference type="Proteomes" id="UP000177309"/>
    </source>
</evidence>
<dbReference type="InterPro" id="IPR006195">
    <property type="entry name" value="aa-tRNA-synth_II"/>
</dbReference>
<protein>
    <recommendedName>
        <fullName evidence="13">Lysine--tRNA ligase</fullName>
        <ecNumber evidence="13">6.1.1.6</ecNumber>
    </recommendedName>
    <alternativeName>
        <fullName evidence="13">Lysyl-tRNA synthetase</fullName>
        <shortName evidence="13">LysRS</shortName>
    </alternativeName>
</protein>
<dbReference type="SUPFAM" id="SSF50249">
    <property type="entry name" value="Nucleic acid-binding proteins"/>
    <property type="match status" value="1"/>
</dbReference>
<evidence type="ECO:0000256" key="7">
    <source>
        <dbReference type="ARBA" id="ARBA00022741"/>
    </source>
</evidence>